<accession>A0A183AKU3</accession>
<organism evidence="3">
    <name type="scientific">Echinostoma caproni</name>
    <dbReference type="NCBI Taxonomy" id="27848"/>
    <lineage>
        <taxon>Eukaryota</taxon>
        <taxon>Metazoa</taxon>
        <taxon>Spiralia</taxon>
        <taxon>Lophotrochozoa</taxon>
        <taxon>Platyhelminthes</taxon>
        <taxon>Trematoda</taxon>
        <taxon>Digenea</taxon>
        <taxon>Plagiorchiida</taxon>
        <taxon>Echinostomata</taxon>
        <taxon>Echinostomatoidea</taxon>
        <taxon>Echinostomatidae</taxon>
        <taxon>Echinostoma</taxon>
    </lineage>
</organism>
<reference evidence="3" key="1">
    <citation type="submission" date="2016-06" db="UniProtKB">
        <authorList>
            <consortium name="WormBaseParasite"/>
        </authorList>
    </citation>
    <scope>IDENTIFICATION</scope>
</reference>
<sequence>MVCAVLGADVASRLERTPGAACASDDVVVEAVVVDAVDDDVVVDPSVVDDAVVDDTALTSTAVDDEKEFPVAVAHMV</sequence>
<evidence type="ECO:0000313" key="1">
    <source>
        <dbReference type="EMBL" id="VDP81478.1"/>
    </source>
</evidence>
<keyword evidence="2" id="KW-1185">Reference proteome</keyword>
<gene>
    <name evidence="1" type="ORF">ECPE_LOCUS7578</name>
</gene>
<dbReference type="Proteomes" id="UP000272942">
    <property type="component" value="Unassembled WGS sequence"/>
</dbReference>
<reference evidence="1 2" key="2">
    <citation type="submission" date="2018-11" db="EMBL/GenBank/DDBJ databases">
        <authorList>
            <consortium name="Pathogen Informatics"/>
        </authorList>
    </citation>
    <scope>NUCLEOTIDE SEQUENCE [LARGE SCALE GENOMIC DNA]</scope>
    <source>
        <strain evidence="1 2">Egypt</strain>
    </source>
</reference>
<evidence type="ECO:0000313" key="3">
    <source>
        <dbReference type="WBParaSite" id="ECPE_0000759401-mRNA-1"/>
    </source>
</evidence>
<evidence type="ECO:0000313" key="2">
    <source>
        <dbReference type="Proteomes" id="UP000272942"/>
    </source>
</evidence>
<proteinExistence type="predicted"/>
<dbReference type="AlphaFoldDB" id="A0A183AKU3"/>
<name>A0A183AKU3_9TREM</name>
<protein>
    <submittedName>
        <fullName evidence="3">Secreted protein</fullName>
    </submittedName>
</protein>
<dbReference type="EMBL" id="UZAN01044797">
    <property type="protein sequence ID" value="VDP81478.1"/>
    <property type="molecule type" value="Genomic_DNA"/>
</dbReference>
<dbReference type="WBParaSite" id="ECPE_0000759401-mRNA-1">
    <property type="protein sequence ID" value="ECPE_0000759401-mRNA-1"/>
    <property type="gene ID" value="ECPE_0000759401"/>
</dbReference>